<dbReference type="GO" id="GO:0006886">
    <property type="term" value="P:intracellular protein transport"/>
    <property type="evidence" value="ECO:0007669"/>
    <property type="project" value="UniProtKB-UniRule"/>
</dbReference>
<sequence>MAKKWEFVGKSFCEAAALNLKQGNKHDASNCYIEAGVGYKKVDPQEAVNCYMKGIEIMTDMGRFTTAAKHHMTVAEIYETDIVDLEKAISHFEQAADYFKGEESISASNRCLLNVARYAAQLEQYKKAIDIYEQVGKSCIDNSLLKYSAKEHYFRATLCHMCVDLLNAQLALKKYIEAFPAFEDSRECKLLKKLLEKLEAEDADGFAEAVAEYDSSLKDEKSIEKDDTKFVDSDEEEFIEFESKLLVSSLKNTARTTSEVYSG</sequence>
<dbReference type="AlphaFoldDB" id="A0AAE1QQN0"/>
<dbReference type="Proteomes" id="UP001291623">
    <property type="component" value="Unassembled WGS sequence"/>
</dbReference>
<dbReference type="GO" id="GO:0035494">
    <property type="term" value="P:SNARE complex disassembly"/>
    <property type="evidence" value="ECO:0007669"/>
    <property type="project" value="TreeGrafter"/>
</dbReference>
<evidence type="ECO:0000256" key="4">
    <source>
        <dbReference type="RuleBase" id="RU367013"/>
    </source>
</evidence>
<dbReference type="PRINTS" id="PR00448">
    <property type="entry name" value="NSFATTACHMNT"/>
</dbReference>
<dbReference type="GO" id="GO:0005774">
    <property type="term" value="C:vacuolar membrane"/>
    <property type="evidence" value="ECO:0007669"/>
    <property type="project" value="TreeGrafter"/>
</dbReference>
<dbReference type="InterPro" id="IPR011990">
    <property type="entry name" value="TPR-like_helical_dom_sf"/>
</dbReference>
<evidence type="ECO:0008006" key="8">
    <source>
        <dbReference type="Google" id="ProtNLM"/>
    </source>
</evidence>
<dbReference type="Gene3D" id="1.25.40.10">
    <property type="entry name" value="Tetratricopeptide repeat domain"/>
    <property type="match status" value="1"/>
</dbReference>
<gene>
    <name evidence="6" type="ORF">RND71_043468</name>
</gene>
<comment type="similarity">
    <text evidence="1 4">Belongs to the SNAP family.</text>
</comment>
<dbReference type="CDD" id="cd15832">
    <property type="entry name" value="SNAP"/>
    <property type="match status" value="1"/>
</dbReference>
<accession>A0AAE1QQN0</accession>
<keyword evidence="4" id="KW-0931">ER-Golgi transport</keyword>
<dbReference type="InterPro" id="IPR000744">
    <property type="entry name" value="NSF_attach"/>
</dbReference>
<keyword evidence="5" id="KW-0175">Coiled coil</keyword>
<evidence type="ECO:0000256" key="3">
    <source>
        <dbReference type="ARBA" id="ARBA00022927"/>
    </source>
</evidence>
<keyword evidence="2 4" id="KW-0813">Transport</keyword>
<reference evidence="6" key="1">
    <citation type="submission" date="2023-12" db="EMBL/GenBank/DDBJ databases">
        <title>Genome assembly of Anisodus tanguticus.</title>
        <authorList>
            <person name="Wang Y.-J."/>
        </authorList>
    </citation>
    <scope>NUCLEOTIDE SEQUENCE</scope>
    <source>
        <strain evidence="6">KB-2021</strain>
        <tissue evidence="6">Leaf</tissue>
    </source>
</reference>
<dbReference type="GO" id="GO:0019905">
    <property type="term" value="F:syntaxin binding"/>
    <property type="evidence" value="ECO:0007669"/>
    <property type="project" value="TreeGrafter"/>
</dbReference>
<name>A0AAE1QQN0_9SOLA</name>
<organism evidence="6 7">
    <name type="scientific">Anisodus tanguticus</name>
    <dbReference type="NCBI Taxonomy" id="243964"/>
    <lineage>
        <taxon>Eukaryota</taxon>
        <taxon>Viridiplantae</taxon>
        <taxon>Streptophyta</taxon>
        <taxon>Embryophyta</taxon>
        <taxon>Tracheophyta</taxon>
        <taxon>Spermatophyta</taxon>
        <taxon>Magnoliopsida</taxon>
        <taxon>eudicotyledons</taxon>
        <taxon>Gunneridae</taxon>
        <taxon>Pentapetalae</taxon>
        <taxon>asterids</taxon>
        <taxon>lamiids</taxon>
        <taxon>Solanales</taxon>
        <taxon>Solanaceae</taxon>
        <taxon>Solanoideae</taxon>
        <taxon>Hyoscyameae</taxon>
        <taxon>Anisodus</taxon>
    </lineage>
</organism>
<keyword evidence="3 4" id="KW-0653">Protein transport</keyword>
<comment type="function">
    <text evidence="4">Required for vesicular transport between the endoplasmic reticulum and the Golgi apparatus.</text>
</comment>
<dbReference type="SUPFAM" id="SSF48452">
    <property type="entry name" value="TPR-like"/>
    <property type="match status" value="1"/>
</dbReference>
<evidence type="ECO:0000256" key="5">
    <source>
        <dbReference type="SAM" id="Coils"/>
    </source>
</evidence>
<comment type="subcellular location">
    <subcellularLocation>
        <location evidence="4">Membrane</location>
        <topology evidence="4">Peripheral membrane protein</topology>
    </subcellularLocation>
</comment>
<evidence type="ECO:0000313" key="7">
    <source>
        <dbReference type="Proteomes" id="UP001291623"/>
    </source>
</evidence>
<evidence type="ECO:0000256" key="2">
    <source>
        <dbReference type="ARBA" id="ARBA00022448"/>
    </source>
</evidence>
<dbReference type="EMBL" id="JAVYJV010000078">
    <property type="protein sequence ID" value="KAK4336903.1"/>
    <property type="molecule type" value="Genomic_DNA"/>
</dbReference>
<dbReference type="GO" id="GO:0005483">
    <property type="term" value="F:soluble NSF attachment protein activity"/>
    <property type="evidence" value="ECO:0007669"/>
    <property type="project" value="TreeGrafter"/>
</dbReference>
<feature type="coiled-coil region" evidence="5">
    <location>
        <begin position="75"/>
        <end position="135"/>
    </location>
</feature>
<dbReference type="Pfam" id="PF14938">
    <property type="entry name" value="SNAP"/>
    <property type="match status" value="1"/>
</dbReference>
<dbReference type="GO" id="GO:0031201">
    <property type="term" value="C:SNARE complex"/>
    <property type="evidence" value="ECO:0007669"/>
    <property type="project" value="TreeGrafter"/>
</dbReference>
<dbReference type="PANTHER" id="PTHR13768">
    <property type="entry name" value="SOLUBLE NSF ATTACHMENT PROTEIN SNAP"/>
    <property type="match status" value="1"/>
</dbReference>
<dbReference type="PANTHER" id="PTHR13768:SF8">
    <property type="entry name" value="ALPHA-SOLUBLE NSF ATTACHMENT PROTEIN"/>
    <property type="match status" value="1"/>
</dbReference>
<keyword evidence="7" id="KW-1185">Reference proteome</keyword>
<protein>
    <recommendedName>
        <fullName evidence="8">Alpha-SNAP</fullName>
    </recommendedName>
</protein>
<evidence type="ECO:0000313" key="6">
    <source>
        <dbReference type="EMBL" id="KAK4336903.1"/>
    </source>
</evidence>
<keyword evidence="4" id="KW-0472">Membrane</keyword>
<comment type="caution">
    <text evidence="6">The sequence shown here is derived from an EMBL/GenBank/DDBJ whole genome shotgun (WGS) entry which is preliminary data.</text>
</comment>
<evidence type="ECO:0000256" key="1">
    <source>
        <dbReference type="ARBA" id="ARBA00010050"/>
    </source>
</evidence>
<proteinExistence type="inferred from homology"/>